<dbReference type="PANTHER" id="PTHR42845:SF3">
    <property type="entry name" value="CYTOSOLIC NIFE-HYDROGENASE, DELTA SUBUNIT"/>
    <property type="match status" value="1"/>
</dbReference>
<protein>
    <submittedName>
        <fullName evidence="3">Oxidoreductase</fullName>
    </submittedName>
</protein>
<organism evidence="3">
    <name type="scientific">Fervidicoccus fontis</name>
    <dbReference type="NCBI Taxonomy" id="683846"/>
    <lineage>
        <taxon>Archaea</taxon>
        <taxon>Thermoproteota</taxon>
        <taxon>Thermoprotei</taxon>
        <taxon>Fervidicoccales</taxon>
        <taxon>Fervidicoccaceae</taxon>
        <taxon>Fervidicoccus</taxon>
    </lineage>
</organism>
<comment type="caution">
    <text evidence="3">The sequence shown here is derived from an EMBL/GenBank/DDBJ whole genome shotgun (WGS) entry which is preliminary data.</text>
</comment>
<dbReference type="Pfam" id="PF01058">
    <property type="entry name" value="Oxidored_q6"/>
    <property type="match status" value="1"/>
</dbReference>
<dbReference type="PANTHER" id="PTHR42845">
    <property type="entry name" value="COENZYME F420-REDUCING HYDROGENASE, GAMMA SUBUNIT"/>
    <property type="match status" value="1"/>
</dbReference>
<name>A0A7J3SJD0_9CREN</name>
<dbReference type="InterPro" id="IPR037024">
    <property type="entry name" value="NiFe_Hase_small_N_sf"/>
</dbReference>
<proteinExistence type="predicted"/>
<evidence type="ECO:0000259" key="2">
    <source>
        <dbReference type="Pfam" id="PF01058"/>
    </source>
</evidence>
<evidence type="ECO:0000256" key="1">
    <source>
        <dbReference type="ARBA" id="ARBA00023002"/>
    </source>
</evidence>
<dbReference type="Gene3D" id="3.40.50.700">
    <property type="entry name" value="NADH:ubiquinone oxidoreductase-like, 20kDa subunit"/>
    <property type="match status" value="1"/>
</dbReference>
<dbReference type="GO" id="GO:0016491">
    <property type="term" value="F:oxidoreductase activity"/>
    <property type="evidence" value="ECO:0007669"/>
    <property type="project" value="UniProtKB-KW"/>
</dbReference>
<evidence type="ECO:0000313" key="3">
    <source>
        <dbReference type="EMBL" id="HGZ59700.1"/>
    </source>
</evidence>
<dbReference type="AlphaFoldDB" id="A0A7J3SJD0"/>
<dbReference type="InterPro" id="IPR051349">
    <property type="entry name" value="Hydrogenase_assoc-protein"/>
</dbReference>
<gene>
    <name evidence="3" type="ORF">ENW83_00620</name>
</gene>
<dbReference type="InterPro" id="IPR006137">
    <property type="entry name" value="NADH_UbQ_OxRdtase-like_20kDa"/>
</dbReference>
<keyword evidence="1" id="KW-0560">Oxidoreductase</keyword>
<dbReference type="EMBL" id="DTLS01000023">
    <property type="protein sequence ID" value="HGZ59700.1"/>
    <property type="molecule type" value="Genomic_DNA"/>
</dbReference>
<feature type="domain" description="NADH:ubiquinone oxidoreductase-like 20kDa subunit" evidence="2">
    <location>
        <begin position="14"/>
        <end position="151"/>
    </location>
</feature>
<dbReference type="SUPFAM" id="SSF56770">
    <property type="entry name" value="HydA/Nqo6-like"/>
    <property type="match status" value="1"/>
</dbReference>
<accession>A0A7J3SJD0</accession>
<sequence length="263" mass="29077">MNKLRIGVEKLTSCSGCINEIIYALLADPKLTESLEIAYFPELLDKKSLEGQFDIFFVEGSIVNKDQIETVEDIRERSRLVIAVGTCSTYGGIQSLRDKKGVEEVKKHVYPKPELIDVEGDVYSLQEVIKTDLAIPGCPVDGNLLLRVLRKIAIGSKDISITESLCAECKRKGLECVLVKKKIPCLGPITAAGCGAICPSFGRGCIGCFGLRKDISSKEIENFANRLEEAGIMKKSDVLSLVMRFSYAKEKGYFEKIVEERGR</sequence>
<dbReference type="GO" id="GO:0051536">
    <property type="term" value="F:iron-sulfur cluster binding"/>
    <property type="evidence" value="ECO:0007669"/>
    <property type="project" value="InterPro"/>
</dbReference>
<reference evidence="3" key="1">
    <citation type="journal article" date="2020" name="mSystems">
        <title>Genome- and Community-Level Interaction Insights into Carbon Utilization and Element Cycling Functions of Hydrothermarchaeota in Hydrothermal Sediment.</title>
        <authorList>
            <person name="Zhou Z."/>
            <person name="Liu Y."/>
            <person name="Xu W."/>
            <person name="Pan J."/>
            <person name="Luo Z.H."/>
            <person name="Li M."/>
        </authorList>
    </citation>
    <scope>NUCLEOTIDE SEQUENCE [LARGE SCALE GENOMIC DNA]</scope>
    <source>
        <strain evidence="3">SpSt-885</strain>
    </source>
</reference>